<organism evidence="2 3">
    <name type="scientific">Ornithinimicrobium cerasi</name>
    <dbReference type="NCBI Taxonomy" id="2248773"/>
    <lineage>
        <taxon>Bacteria</taxon>
        <taxon>Bacillati</taxon>
        <taxon>Actinomycetota</taxon>
        <taxon>Actinomycetes</taxon>
        <taxon>Micrococcales</taxon>
        <taxon>Ornithinimicrobiaceae</taxon>
        <taxon>Ornithinimicrobium</taxon>
    </lineage>
</organism>
<dbReference type="AlphaFoldDB" id="A0A285VF91"/>
<evidence type="ECO:0000313" key="3">
    <source>
        <dbReference type="Proteomes" id="UP000219688"/>
    </source>
</evidence>
<gene>
    <name evidence="2" type="ORF">SAMN05421879_10175</name>
</gene>
<dbReference type="InterPro" id="IPR024983">
    <property type="entry name" value="CHAT_dom"/>
</dbReference>
<dbReference type="EMBL" id="OBQK01000001">
    <property type="protein sequence ID" value="SOC51201.1"/>
    <property type="molecule type" value="Genomic_DNA"/>
</dbReference>
<accession>A0A285VF91</accession>
<name>A0A285VF91_9MICO</name>
<evidence type="ECO:0000259" key="1">
    <source>
        <dbReference type="Pfam" id="PF12770"/>
    </source>
</evidence>
<reference evidence="3" key="1">
    <citation type="submission" date="2017-08" db="EMBL/GenBank/DDBJ databases">
        <authorList>
            <person name="Varghese N."/>
            <person name="Submissions S."/>
        </authorList>
    </citation>
    <scope>NUCLEOTIDE SEQUENCE [LARGE SCALE GENOMIC DNA]</scope>
    <source>
        <strain evidence="3">USBA17B2</strain>
    </source>
</reference>
<feature type="domain" description="CHAT" evidence="1">
    <location>
        <begin position="12"/>
        <end position="87"/>
    </location>
</feature>
<dbReference type="Proteomes" id="UP000219688">
    <property type="component" value="Unassembled WGS sequence"/>
</dbReference>
<sequence>MEATEFLDLLRESQPMPRLIVLNSCSTAVTGSVNMFSSTAAVLVRGGVPAVAAMQFAISDAAAIAFTRGFYAAVAQGKRVDDAVTSAVGSPSELP</sequence>
<keyword evidence="3" id="KW-1185">Reference proteome</keyword>
<protein>
    <submittedName>
        <fullName evidence="2">CHAT domain-containing protein</fullName>
    </submittedName>
</protein>
<evidence type="ECO:0000313" key="2">
    <source>
        <dbReference type="EMBL" id="SOC51201.1"/>
    </source>
</evidence>
<dbReference type="Pfam" id="PF12770">
    <property type="entry name" value="CHAT"/>
    <property type="match status" value="1"/>
</dbReference>
<proteinExistence type="predicted"/>